<evidence type="ECO:0000256" key="18">
    <source>
        <dbReference type="PIRSR" id="PIRSR006621-2"/>
    </source>
</evidence>
<dbReference type="InterPro" id="IPR035587">
    <property type="entry name" value="DUS-like_FMN-bd"/>
</dbReference>
<dbReference type="Gene3D" id="3.20.20.70">
    <property type="entry name" value="Aldolase class I"/>
    <property type="match status" value="1"/>
</dbReference>
<dbReference type="InterPro" id="IPR013785">
    <property type="entry name" value="Aldolase_TIM"/>
</dbReference>
<comment type="caution">
    <text evidence="20">The sequence shown here is derived from an EMBL/GenBank/DDBJ whole genome shotgun (WGS) entry which is preliminary data.</text>
</comment>
<organism evidence="20 21">
    <name type="scientific">Ordospora colligata OC4</name>
    <dbReference type="NCBI Taxonomy" id="1354746"/>
    <lineage>
        <taxon>Eukaryota</taxon>
        <taxon>Fungi</taxon>
        <taxon>Fungi incertae sedis</taxon>
        <taxon>Microsporidia</taxon>
        <taxon>Ordosporidae</taxon>
        <taxon>Ordospora</taxon>
    </lineage>
</organism>
<dbReference type="GO" id="GO:0102263">
    <property type="term" value="F:tRNA-dihydrouridine17 synthase activity"/>
    <property type="evidence" value="ECO:0007669"/>
    <property type="project" value="RHEA"/>
</dbReference>
<keyword evidence="2 16" id="KW-0285">Flavoprotein</keyword>
<comment type="catalytic activity">
    <reaction evidence="10">
        <text>5,6-dihydrouridine(17) in tRNA + NAD(+) = uridine(17) in tRNA + NADH + H(+)</text>
        <dbReference type="Rhea" id="RHEA:53372"/>
        <dbReference type="Rhea" id="RHEA-COMP:13541"/>
        <dbReference type="Rhea" id="RHEA-COMP:13542"/>
        <dbReference type="ChEBI" id="CHEBI:15378"/>
        <dbReference type="ChEBI" id="CHEBI:57540"/>
        <dbReference type="ChEBI" id="CHEBI:57945"/>
        <dbReference type="ChEBI" id="CHEBI:65315"/>
        <dbReference type="ChEBI" id="CHEBI:74443"/>
        <dbReference type="EC" id="1.3.1.88"/>
    </reaction>
    <physiologicalReaction direction="right-to-left" evidence="10">
        <dbReference type="Rhea" id="RHEA:53374"/>
    </physiologicalReaction>
</comment>
<evidence type="ECO:0000256" key="9">
    <source>
        <dbReference type="ARBA" id="ARBA00038313"/>
    </source>
</evidence>
<evidence type="ECO:0000256" key="14">
    <source>
        <dbReference type="ARBA" id="ARBA00049447"/>
    </source>
</evidence>
<comment type="catalytic activity">
    <reaction evidence="14">
        <text>a 5,6-dihydrouridine in mRNA + NADP(+) = a uridine in mRNA + NADPH + H(+)</text>
        <dbReference type="Rhea" id="RHEA:69855"/>
        <dbReference type="Rhea" id="RHEA-COMP:14658"/>
        <dbReference type="Rhea" id="RHEA-COMP:17789"/>
        <dbReference type="ChEBI" id="CHEBI:15378"/>
        <dbReference type="ChEBI" id="CHEBI:57783"/>
        <dbReference type="ChEBI" id="CHEBI:58349"/>
        <dbReference type="ChEBI" id="CHEBI:65315"/>
        <dbReference type="ChEBI" id="CHEBI:74443"/>
    </reaction>
    <physiologicalReaction direction="right-to-left" evidence="14">
        <dbReference type="Rhea" id="RHEA:69857"/>
    </physiologicalReaction>
</comment>
<dbReference type="HOGENOM" id="CLU_013299_5_0_1"/>
<dbReference type="GeneID" id="26262198"/>
<dbReference type="VEuPathDB" id="MicrosporidiaDB:M896_081580"/>
<feature type="binding site" evidence="18">
    <location>
        <position position="141"/>
    </location>
    <ligand>
        <name>FMN</name>
        <dbReference type="ChEBI" id="CHEBI:58210"/>
    </ligand>
</feature>
<evidence type="ECO:0000256" key="1">
    <source>
        <dbReference type="ARBA" id="ARBA00001917"/>
    </source>
</evidence>
<feature type="active site" description="Proton donor" evidence="17">
    <location>
        <position position="102"/>
    </location>
</feature>
<proteinExistence type="inferred from homology"/>
<keyword evidence="8" id="KW-0520">NAD</keyword>
<evidence type="ECO:0000256" key="17">
    <source>
        <dbReference type="PIRSR" id="PIRSR006621-1"/>
    </source>
</evidence>
<dbReference type="RefSeq" id="XP_014563460.1">
    <property type="nucleotide sequence ID" value="XM_014707974.1"/>
</dbReference>
<feature type="binding site" evidence="18">
    <location>
        <position position="169"/>
    </location>
    <ligand>
        <name>FMN</name>
        <dbReference type="ChEBI" id="CHEBI:58210"/>
    </ligand>
</feature>
<dbReference type="PIRSF" id="PIRSF006621">
    <property type="entry name" value="Dus"/>
    <property type="match status" value="1"/>
</dbReference>
<dbReference type="STRING" id="1354746.A0A0B2UJ95"/>
<evidence type="ECO:0000256" key="7">
    <source>
        <dbReference type="ARBA" id="ARBA00023002"/>
    </source>
</evidence>
<evidence type="ECO:0000313" key="21">
    <source>
        <dbReference type="Proteomes" id="UP000031056"/>
    </source>
</evidence>
<keyword evidence="21" id="KW-1185">Reference proteome</keyword>
<feature type="binding site" evidence="18">
    <location>
        <position position="73"/>
    </location>
    <ligand>
        <name>FMN</name>
        <dbReference type="ChEBI" id="CHEBI:58210"/>
    </ligand>
</feature>
<comment type="function">
    <text evidence="16">Catalyzes the synthesis of dihydrouridine, a modified base found in the D-loop of most tRNAs.</text>
</comment>
<evidence type="ECO:0000259" key="19">
    <source>
        <dbReference type="Pfam" id="PF01207"/>
    </source>
</evidence>
<comment type="catalytic activity">
    <reaction evidence="15">
        <text>5,6-dihydrouridine(17) in tRNA + NADP(+) = uridine(17) in tRNA + NADPH + H(+)</text>
        <dbReference type="Rhea" id="RHEA:53368"/>
        <dbReference type="Rhea" id="RHEA-COMP:13541"/>
        <dbReference type="Rhea" id="RHEA-COMP:13542"/>
        <dbReference type="ChEBI" id="CHEBI:15378"/>
        <dbReference type="ChEBI" id="CHEBI:57783"/>
        <dbReference type="ChEBI" id="CHEBI:58349"/>
        <dbReference type="ChEBI" id="CHEBI:65315"/>
        <dbReference type="ChEBI" id="CHEBI:74443"/>
        <dbReference type="EC" id="1.3.1.88"/>
    </reaction>
    <physiologicalReaction direction="right-to-left" evidence="15">
        <dbReference type="Rhea" id="RHEA:53370"/>
    </physiologicalReaction>
</comment>
<evidence type="ECO:0000256" key="6">
    <source>
        <dbReference type="ARBA" id="ARBA00022857"/>
    </source>
</evidence>
<dbReference type="GO" id="GO:0050660">
    <property type="term" value="F:flavin adenine dinucleotide binding"/>
    <property type="evidence" value="ECO:0007669"/>
    <property type="project" value="InterPro"/>
</dbReference>
<evidence type="ECO:0000256" key="2">
    <source>
        <dbReference type="ARBA" id="ARBA00022630"/>
    </source>
</evidence>
<dbReference type="GO" id="GO:0006397">
    <property type="term" value="P:mRNA processing"/>
    <property type="evidence" value="ECO:0007669"/>
    <property type="project" value="UniProtKB-KW"/>
</dbReference>
<dbReference type="InterPro" id="IPR001269">
    <property type="entry name" value="DUS_fam"/>
</dbReference>
<reference evidence="20 21" key="1">
    <citation type="journal article" date="2014" name="MBio">
        <title>The Ordospora colligata genome; evolution of extreme reduction in microsporidia and host-to-parasite horizontal gene transfer.</title>
        <authorList>
            <person name="Pombert J.-F."/>
            <person name="Haag K.L."/>
            <person name="Beidas S."/>
            <person name="Ebert D."/>
            <person name="Keeling P.J."/>
        </authorList>
    </citation>
    <scope>NUCLEOTIDE SEQUENCE [LARGE SCALE GENOMIC DNA]</scope>
    <source>
        <strain evidence="20 21">OC4</strain>
    </source>
</reference>
<comment type="catalytic activity">
    <reaction evidence="12">
        <text>a 5,6-dihydrouridine in mRNA + NAD(+) = a uridine in mRNA + NADH + H(+)</text>
        <dbReference type="Rhea" id="RHEA:69851"/>
        <dbReference type="Rhea" id="RHEA-COMP:14658"/>
        <dbReference type="Rhea" id="RHEA-COMP:17789"/>
        <dbReference type="ChEBI" id="CHEBI:15378"/>
        <dbReference type="ChEBI" id="CHEBI:57540"/>
        <dbReference type="ChEBI" id="CHEBI:57945"/>
        <dbReference type="ChEBI" id="CHEBI:65315"/>
        <dbReference type="ChEBI" id="CHEBI:74443"/>
    </reaction>
    <physiologicalReaction direction="right-to-left" evidence="12">
        <dbReference type="Rhea" id="RHEA:69853"/>
    </physiologicalReaction>
</comment>
<dbReference type="Proteomes" id="UP000031056">
    <property type="component" value="Unassembled WGS sequence"/>
</dbReference>
<comment type="cofactor">
    <cofactor evidence="1 16 18">
        <name>FMN</name>
        <dbReference type="ChEBI" id="CHEBI:58210"/>
    </cofactor>
</comment>
<dbReference type="CDD" id="cd02801">
    <property type="entry name" value="DUS_like_FMN"/>
    <property type="match status" value="1"/>
</dbReference>
<dbReference type="Pfam" id="PF01207">
    <property type="entry name" value="Dus"/>
    <property type="match status" value="1"/>
</dbReference>
<dbReference type="AlphaFoldDB" id="A0A0B2UJ95"/>
<dbReference type="PROSITE" id="PS01136">
    <property type="entry name" value="UPF0034"/>
    <property type="match status" value="1"/>
</dbReference>
<evidence type="ECO:0000256" key="5">
    <source>
        <dbReference type="ARBA" id="ARBA00022694"/>
    </source>
</evidence>
<dbReference type="InterPro" id="IPR018517">
    <property type="entry name" value="tRNA_hU_synthase_CS"/>
</dbReference>
<comment type="catalytic activity">
    <reaction evidence="13">
        <text>5,6-dihydrouridine(16) in tRNA + NAD(+) = uridine(16) in tRNA + NADH + H(+)</text>
        <dbReference type="Rhea" id="RHEA:53380"/>
        <dbReference type="Rhea" id="RHEA-COMP:13543"/>
        <dbReference type="Rhea" id="RHEA-COMP:13544"/>
        <dbReference type="ChEBI" id="CHEBI:15378"/>
        <dbReference type="ChEBI" id="CHEBI:57540"/>
        <dbReference type="ChEBI" id="CHEBI:57945"/>
        <dbReference type="ChEBI" id="CHEBI:65315"/>
        <dbReference type="ChEBI" id="CHEBI:74443"/>
        <dbReference type="EC" id="1.3.1.88"/>
    </reaction>
    <physiologicalReaction direction="right-to-left" evidence="13">
        <dbReference type="Rhea" id="RHEA:53382"/>
    </physiologicalReaction>
</comment>
<evidence type="ECO:0000256" key="16">
    <source>
        <dbReference type="PIRNR" id="PIRNR006621"/>
    </source>
</evidence>
<dbReference type="EMBL" id="JOKQ01000008">
    <property type="protein sequence ID" value="KHN69418.1"/>
    <property type="molecule type" value="Genomic_DNA"/>
</dbReference>
<dbReference type="InParanoid" id="A0A0B2UJ95"/>
<evidence type="ECO:0000256" key="3">
    <source>
        <dbReference type="ARBA" id="ARBA00022643"/>
    </source>
</evidence>
<dbReference type="GO" id="GO:0102262">
    <property type="term" value="F:tRNA-dihydrouridine16 synthase activity"/>
    <property type="evidence" value="ECO:0007669"/>
    <property type="project" value="RHEA"/>
</dbReference>
<dbReference type="SUPFAM" id="SSF51395">
    <property type="entry name" value="FMN-linked oxidoreductases"/>
    <property type="match status" value="1"/>
</dbReference>
<dbReference type="PANTHER" id="PTHR11082:SF5">
    <property type="entry name" value="TRNA-DIHYDROURIDINE(16_17) SYNTHASE [NAD(P)(+)]-LIKE"/>
    <property type="match status" value="1"/>
</dbReference>
<keyword evidence="6" id="KW-0521">NADP</keyword>
<feature type="domain" description="DUS-like FMN-binding" evidence="19">
    <location>
        <begin position="15"/>
        <end position="260"/>
    </location>
</feature>
<evidence type="ECO:0000256" key="8">
    <source>
        <dbReference type="ARBA" id="ARBA00023027"/>
    </source>
</evidence>
<keyword evidence="7 16" id="KW-0560">Oxidoreductase</keyword>
<dbReference type="FunCoup" id="A0A0B2UJ95">
    <property type="interactions" value="139"/>
</dbReference>
<protein>
    <recommendedName>
        <fullName evidence="16">tRNA-dihydrouridine synthase</fullName>
        <ecNumber evidence="16">1.3.1.-</ecNumber>
    </recommendedName>
</protein>
<dbReference type="EC" id="1.3.1.-" evidence="16"/>
<evidence type="ECO:0000256" key="11">
    <source>
        <dbReference type="ARBA" id="ARBA00047652"/>
    </source>
</evidence>
<evidence type="ECO:0000256" key="4">
    <source>
        <dbReference type="ARBA" id="ARBA00022664"/>
    </source>
</evidence>
<evidence type="ECO:0000256" key="15">
    <source>
        <dbReference type="ARBA" id="ARBA00049467"/>
    </source>
</evidence>
<evidence type="ECO:0000313" key="20">
    <source>
        <dbReference type="EMBL" id="KHN69418.1"/>
    </source>
</evidence>
<comment type="similarity">
    <text evidence="9">Belongs to the Dus family. Dus1 subfamily.</text>
</comment>
<keyword evidence="5 16" id="KW-0819">tRNA processing</keyword>
<gene>
    <name evidence="20" type="ORF">M896_081580</name>
</gene>
<dbReference type="PANTHER" id="PTHR11082">
    <property type="entry name" value="TRNA-DIHYDROURIDINE SYNTHASE"/>
    <property type="match status" value="1"/>
</dbReference>
<sequence length="341" mass="38786">MQLFWEKLSKPYFAVAPMVGNSEEAWRMLSRRYGANILYTEMVHCESFLKGSCNPCNNQWYTTSESDRPLIVQISGSSPQKMLEAALIIQDQCDAIDVNFGCPQKVAKKGGYGAYLQDNWELTAEIIRMLSINLKIPVTCKIRVFECISKTVEYAKMIESAGCSMLAVHGRTRDQKGVMMGLASWDHIKAVKQNLRIPVLSNGNIMSHEDVLRCLEYTECDGVMVGEAHLHNPLVFCKLRGSCLDMIREYIEICSKHPNSAGIRHMKSHLFKLLSVYFKERPEMRPVLDGCDNIEKIKEFYLRLASEAVLSENKDNGYGIYEMRPEPVDLICSIMNESRSL</sequence>
<comment type="catalytic activity">
    <reaction evidence="11">
        <text>5,6-dihydrouridine(16) in tRNA + NADP(+) = uridine(16) in tRNA + NADPH + H(+)</text>
        <dbReference type="Rhea" id="RHEA:53376"/>
        <dbReference type="Rhea" id="RHEA-COMP:13543"/>
        <dbReference type="Rhea" id="RHEA-COMP:13544"/>
        <dbReference type="ChEBI" id="CHEBI:15378"/>
        <dbReference type="ChEBI" id="CHEBI:57783"/>
        <dbReference type="ChEBI" id="CHEBI:58349"/>
        <dbReference type="ChEBI" id="CHEBI:65315"/>
        <dbReference type="ChEBI" id="CHEBI:74443"/>
        <dbReference type="EC" id="1.3.1.88"/>
    </reaction>
    <physiologicalReaction direction="right-to-left" evidence="11">
        <dbReference type="Rhea" id="RHEA:53378"/>
    </physiologicalReaction>
</comment>
<evidence type="ECO:0000256" key="12">
    <source>
        <dbReference type="ARBA" id="ARBA00048342"/>
    </source>
</evidence>
<name>A0A0B2UJ95_9MICR</name>
<keyword evidence="18" id="KW-0547">Nucleotide-binding</keyword>
<keyword evidence="3 16" id="KW-0288">FMN</keyword>
<evidence type="ECO:0000256" key="10">
    <source>
        <dbReference type="ARBA" id="ARBA00047287"/>
    </source>
</evidence>
<dbReference type="GO" id="GO:0106414">
    <property type="term" value="F:mRNA dihydrouridine synthase activity"/>
    <property type="evidence" value="ECO:0007669"/>
    <property type="project" value="RHEA"/>
</dbReference>
<comment type="similarity">
    <text evidence="16">Belongs to the dus family.</text>
</comment>
<evidence type="ECO:0000256" key="13">
    <source>
        <dbReference type="ARBA" id="ARBA00048934"/>
    </source>
</evidence>
<accession>A0A0B2UJ95</accession>
<keyword evidence="4" id="KW-0507">mRNA processing</keyword>
<feature type="binding site" evidence="18">
    <location>
        <begin position="17"/>
        <end position="19"/>
    </location>
    <ligand>
        <name>FMN</name>
        <dbReference type="ChEBI" id="CHEBI:58210"/>
    </ligand>
</feature>
<dbReference type="OrthoDB" id="272303at2759"/>